<feature type="signal peptide" evidence="1">
    <location>
        <begin position="1"/>
        <end position="26"/>
    </location>
</feature>
<evidence type="ECO:0000259" key="2">
    <source>
        <dbReference type="PROSITE" id="PS50983"/>
    </source>
</evidence>
<dbReference type="EMBL" id="JAFMOY010000124">
    <property type="protein sequence ID" value="MBU9845526.1"/>
    <property type="molecule type" value="Genomic_DNA"/>
</dbReference>
<proteinExistence type="predicted"/>
<dbReference type="PROSITE" id="PS50983">
    <property type="entry name" value="FE_B12_PBP"/>
    <property type="match status" value="1"/>
</dbReference>
<evidence type="ECO:0000313" key="4">
    <source>
        <dbReference type="Proteomes" id="UP000739284"/>
    </source>
</evidence>
<evidence type="ECO:0000256" key="1">
    <source>
        <dbReference type="SAM" id="SignalP"/>
    </source>
</evidence>
<dbReference type="RefSeq" id="WP_217149227.1">
    <property type="nucleotide sequence ID" value="NZ_JAFMOY010000124.1"/>
</dbReference>
<protein>
    <submittedName>
        <fullName evidence="3">ABC transporter substrate-binding protein</fullName>
    </submittedName>
</protein>
<name>A0ABS6LG18_9GAMM</name>
<dbReference type="PANTHER" id="PTHR30535:SF34">
    <property type="entry name" value="MOLYBDATE-BINDING PROTEIN MOLA"/>
    <property type="match status" value="1"/>
</dbReference>
<dbReference type="CDD" id="cd01139">
    <property type="entry name" value="TroA_f"/>
    <property type="match status" value="1"/>
</dbReference>
<dbReference type="PANTHER" id="PTHR30535">
    <property type="entry name" value="VITAMIN B12-BINDING PROTEIN"/>
    <property type="match status" value="1"/>
</dbReference>
<organism evidence="3 4">
    <name type="scientific">Rahnella ecdela</name>
    <dbReference type="NCBI Taxonomy" id="2816250"/>
    <lineage>
        <taxon>Bacteria</taxon>
        <taxon>Pseudomonadati</taxon>
        <taxon>Pseudomonadota</taxon>
        <taxon>Gammaproteobacteria</taxon>
        <taxon>Enterobacterales</taxon>
        <taxon>Yersiniaceae</taxon>
        <taxon>Rahnella</taxon>
    </lineage>
</organism>
<feature type="domain" description="Fe/B12 periplasmic-binding" evidence="2">
    <location>
        <begin position="45"/>
        <end position="347"/>
    </location>
</feature>
<sequence>MRKFSTSLWVSCLLFAGQGFAGLAQARTVTDITHRTVEVPDKPQRIVLGESRMLYTLALVQDGNPAQHVVGWPGDMAQLDAQSWAMYVKAFGQIADIPLLGQNNYTQINAEKVIALKPDLVILPVYAKKQSDRDQMEIALTNAKIPVIYVDLRVDQLHNTIPSVKLLGDVLNNPQKAARFIAFYQQHMERIRERIAAFQGKRTTIMLQLHLGRREGCCTTVSHGNLADLLAFAGGDNIAKGAFAGVYGDLNAEKVIMADPDVYITTGMAGPEGKRVSNLMLGPQVTQQQAEQSFREVMDNQPVLSTLKAVREGRAYSVWHNFYLSPYHMVDVEVFAKTMYPQLFADVDPQQTMKDLYTQFLPIPYGGTYWATLPAKPAK</sequence>
<accession>A0ABS6LG18</accession>
<dbReference type="InterPro" id="IPR002491">
    <property type="entry name" value="ABC_transptr_periplasmic_BD"/>
</dbReference>
<reference evidence="3 4" key="1">
    <citation type="submission" date="2021-03" db="EMBL/GenBank/DDBJ databases">
        <title>Five novel Rahnella species.</title>
        <authorList>
            <person name="Brady C."/>
            <person name="Asselin J."/>
            <person name="Beer S."/>
            <person name="Bruberg M.B."/>
            <person name="Crampton B."/>
            <person name="Venter S."/>
            <person name="Arnold D."/>
            <person name="Denman S."/>
        </authorList>
    </citation>
    <scope>NUCLEOTIDE SEQUENCE [LARGE SCALE GENOMIC DNA]</scope>
    <source>
        <strain evidence="3 4">FRB 231</strain>
    </source>
</reference>
<evidence type="ECO:0000313" key="3">
    <source>
        <dbReference type="EMBL" id="MBU9845526.1"/>
    </source>
</evidence>
<keyword evidence="1" id="KW-0732">Signal</keyword>
<feature type="chain" id="PRO_5046506221" evidence="1">
    <location>
        <begin position="27"/>
        <end position="379"/>
    </location>
</feature>
<comment type="caution">
    <text evidence="3">The sequence shown here is derived from an EMBL/GenBank/DDBJ whole genome shotgun (WGS) entry which is preliminary data.</text>
</comment>
<gene>
    <name evidence="3" type="ORF">J1784_10960</name>
</gene>
<dbReference type="Proteomes" id="UP000739284">
    <property type="component" value="Unassembled WGS sequence"/>
</dbReference>
<keyword evidence="4" id="KW-1185">Reference proteome</keyword>
<dbReference type="Pfam" id="PF01497">
    <property type="entry name" value="Peripla_BP_2"/>
    <property type="match status" value="1"/>
</dbReference>
<dbReference type="InterPro" id="IPR050902">
    <property type="entry name" value="ABC_Transporter_SBP"/>
</dbReference>